<sequence>MHKRTKQLIVACAVPVLILLGMCFQPLLTLLTGQEITLQTKPVDPTDLFRGDYVILRYEAEEVPKELVETEVIKQLERNGSWGVGEQNVYVVLKKKDGIDHPVKVTLNKPKNGVFLKGKLDYIGTNGEGMEVAFIQYSLDKYYVEDNTGTKWEEASTKGQILAKVKVNNGYAILTNIEIGVRHRPWTK</sequence>
<keyword evidence="2" id="KW-1185">Reference proteome</keyword>
<dbReference type="Proteomes" id="UP000623967">
    <property type="component" value="Unassembled WGS sequence"/>
</dbReference>
<dbReference type="Pfam" id="PF14345">
    <property type="entry name" value="GDYXXLXY"/>
    <property type="match status" value="1"/>
</dbReference>
<dbReference type="RefSeq" id="WP_202652918.1">
    <property type="nucleotide sequence ID" value="NZ_JAESWB010000045.1"/>
</dbReference>
<proteinExistence type="predicted"/>
<organism evidence="1 2">
    <name type="scientific">Neobacillus paridis</name>
    <dbReference type="NCBI Taxonomy" id="2803862"/>
    <lineage>
        <taxon>Bacteria</taxon>
        <taxon>Bacillati</taxon>
        <taxon>Bacillota</taxon>
        <taxon>Bacilli</taxon>
        <taxon>Bacillales</taxon>
        <taxon>Bacillaceae</taxon>
        <taxon>Neobacillus</taxon>
    </lineage>
</organism>
<reference evidence="1 2" key="1">
    <citation type="submission" date="2021-01" db="EMBL/GenBank/DDBJ databases">
        <title>Genome public.</title>
        <authorList>
            <person name="Liu C."/>
            <person name="Sun Q."/>
        </authorList>
    </citation>
    <scope>NUCLEOTIDE SEQUENCE [LARGE SCALE GENOMIC DNA]</scope>
    <source>
        <strain evidence="1 2">YIM B02564</strain>
    </source>
</reference>
<evidence type="ECO:0000313" key="1">
    <source>
        <dbReference type="EMBL" id="MBL4951635.1"/>
    </source>
</evidence>
<dbReference type="InterPro" id="IPR025833">
    <property type="entry name" value="GDYXXLXY"/>
</dbReference>
<evidence type="ECO:0000313" key="2">
    <source>
        <dbReference type="Proteomes" id="UP000623967"/>
    </source>
</evidence>
<dbReference type="EMBL" id="JAESWB010000045">
    <property type="protein sequence ID" value="MBL4951635.1"/>
    <property type="molecule type" value="Genomic_DNA"/>
</dbReference>
<accession>A0ABS1TJY8</accession>
<name>A0ABS1TJY8_9BACI</name>
<protein>
    <submittedName>
        <fullName evidence="1">GDYXXLXY domain-containing protein</fullName>
    </submittedName>
</protein>
<comment type="caution">
    <text evidence="1">The sequence shown here is derived from an EMBL/GenBank/DDBJ whole genome shotgun (WGS) entry which is preliminary data.</text>
</comment>
<gene>
    <name evidence="1" type="ORF">JK635_05185</name>
</gene>